<dbReference type="InParanoid" id="D8U1B0"/>
<dbReference type="KEGG" id="vcn:VOLCADRAFT_105508"/>
<accession>D8U1B0</accession>
<reference evidence="1 2" key="1">
    <citation type="journal article" date="2010" name="Science">
        <title>Genomic analysis of organismal complexity in the multicellular green alga Volvox carteri.</title>
        <authorList>
            <person name="Prochnik S.E."/>
            <person name="Umen J."/>
            <person name="Nedelcu A.M."/>
            <person name="Hallmann A."/>
            <person name="Miller S.M."/>
            <person name="Nishii I."/>
            <person name="Ferris P."/>
            <person name="Kuo A."/>
            <person name="Mitros T."/>
            <person name="Fritz-Laylin L.K."/>
            <person name="Hellsten U."/>
            <person name="Chapman J."/>
            <person name="Simakov O."/>
            <person name="Rensing S.A."/>
            <person name="Terry A."/>
            <person name="Pangilinan J."/>
            <person name="Kapitonov V."/>
            <person name="Jurka J."/>
            <person name="Salamov A."/>
            <person name="Shapiro H."/>
            <person name="Schmutz J."/>
            <person name="Grimwood J."/>
            <person name="Lindquist E."/>
            <person name="Lucas S."/>
            <person name="Grigoriev I.V."/>
            <person name="Schmitt R."/>
            <person name="Kirk D."/>
            <person name="Rokhsar D.S."/>
        </authorList>
    </citation>
    <scope>NUCLEOTIDE SEQUENCE [LARGE SCALE GENOMIC DNA]</scope>
    <source>
        <strain evidence="2">f. Nagariensis / Eve</strain>
    </source>
</reference>
<dbReference type="RefSeq" id="XP_002952382.1">
    <property type="nucleotide sequence ID" value="XM_002952336.1"/>
</dbReference>
<name>D8U1B0_VOLCA</name>
<dbReference type="EMBL" id="GL378350">
    <property type="protein sequence ID" value="EFJ46525.1"/>
    <property type="molecule type" value="Genomic_DNA"/>
</dbReference>
<dbReference type="Proteomes" id="UP000001058">
    <property type="component" value="Unassembled WGS sequence"/>
</dbReference>
<evidence type="ECO:0000313" key="1">
    <source>
        <dbReference type="EMBL" id="EFJ46525.1"/>
    </source>
</evidence>
<dbReference type="GeneID" id="9628633"/>
<keyword evidence="2" id="KW-1185">Reference proteome</keyword>
<evidence type="ECO:0000313" key="2">
    <source>
        <dbReference type="Proteomes" id="UP000001058"/>
    </source>
</evidence>
<proteinExistence type="predicted"/>
<gene>
    <name evidence="1" type="ORF">VOLCADRAFT_105508</name>
</gene>
<dbReference type="AlphaFoldDB" id="D8U1B0"/>
<protein>
    <submittedName>
        <fullName evidence="1">Uncharacterized protein</fullName>
    </submittedName>
</protein>
<organism evidence="2">
    <name type="scientific">Volvox carteri f. nagariensis</name>
    <dbReference type="NCBI Taxonomy" id="3068"/>
    <lineage>
        <taxon>Eukaryota</taxon>
        <taxon>Viridiplantae</taxon>
        <taxon>Chlorophyta</taxon>
        <taxon>core chlorophytes</taxon>
        <taxon>Chlorophyceae</taxon>
        <taxon>CS clade</taxon>
        <taxon>Chlamydomonadales</taxon>
        <taxon>Volvocaceae</taxon>
        <taxon>Volvox</taxon>
    </lineage>
</organism>
<sequence length="141" mass="15662">MVAAALRKVCDALEQVFTKFSMDAFKGLRVKQLPAVVLVVASPTSSEIECHEWGWMSDRQLMPHLEHLVKNAYVVGQLQAPAPQVRVIARKQQADDIQRPEAESYFVNPKESRAIGLADGPRACPAEHVRHCGAVRTAYVQ</sequence>